<name>A0A136A5L2_9ALTE</name>
<dbReference type="GO" id="GO:0016989">
    <property type="term" value="F:sigma factor antagonist activity"/>
    <property type="evidence" value="ECO:0007669"/>
    <property type="project" value="TreeGrafter"/>
</dbReference>
<dbReference type="InterPro" id="IPR032508">
    <property type="entry name" value="FecR_C"/>
</dbReference>
<protein>
    <submittedName>
        <fullName evidence="4">Transmembrane sensor</fullName>
    </submittedName>
</protein>
<dbReference type="OrthoDB" id="9771237at2"/>
<reference evidence="5" key="1">
    <citation type="submission" date="2016-02" db="EMBL/GenBank/DDBJ databases">
        <authorList>
            <person name="Schultz-Johansen M."/>
            <person name="Glaring M.A."/>
            <person name="Bech P.K."/>
            <person name="Stougaard P."/>
        </authorList>
    </citation>
    <scope>NUCLEOTIDE SEQUENCE [LARGE SCALE GENOMIC DNA]</scope>
    <source>
        <strain evidence="5">S66</strain>
    </source>
</reference>
<dbReference type="Gene3D" id="3.55.50.30">
    <property type="match status" value="1"/>
</dbReference>
<evidence type="ECO:0000313" key="5">
    <source>
        <dbReference type="Proteomes" id="UP000070299"/>
    </source>
</evidence>
<dbReference type="PANTHER" id="PTHR30273">
    <property type="entry name" value="PERIPLASMIC SIGNAL SENSOR AND SIGMA FACTOR ACTIVATOR FECR-RELATED"/>
    <property type="match status" value="1"/>
</dbReference>
<evidence type="ECO:0000256" key="1">
    <source>
        <dbReference type="SAM" id="Phobius"/>
    </source>
</evidence>
<feature type="transmembrane region" description="Helical" evidence="1">
    <location>
        <begin position="87"/>
        <end position="108"/>
    </location>
</feature>
<dbReference type="STRING" id="1799789.AX660_10615"/>
<dbReference type="Pfam" id="PF16344">
    <property type="entry name" value="FecR_C"/>
    <property type="match status" value="1"/>
</dbReference>
<comment type="caution">
    <text evidence="4">The sequence shown here is derived from an EMBL/GenBank/DDBJ whole genome shotgun (WGS) entry which is preliminary data.</text>
</comment>
<feature type="domain" description="Protein FecR C-terminal" evidence="3">
    <location>
        <begin position="276"/>
        <end position="338"/>
    </location>
</feature>
<proteinExistence type="predicted"/>
<dbReference type="EMBL" id="LSNE01000003">
    <property type="protein sequence ID" value="KXI30410.1"/>
    <property type="molecule type" value="Genomic_DNA"/>
</dbReference>
<feature type="domain" description="FecR protein" evidence="2">
    <location>
        <begin position="122"/>
        <end position="214"/>
    </location>
</feature>
<sequence length="348" mass="39205">MTNIKAFNRKEDIQLQACEWISRIDRGLSPDEQHTLQNWTTISESHRQILFEMAQTWDDLSVLNELNGLMPLERIDGQARYTQPHKILWPLAASIGFLMVSVLTWLVFNPSQIHSTEQLITRLSTEVGEQKPVMLTDGSVVYLNTNSELQIDFSASRRTIQLIKGEAHFEVAHDENRPFVVATAHNTVTAVGTAFNVQLLDNQRFELLVTEGTVLVQNAQQLRIDETSNTPNKALQGTGTLLSAGQKAMVAAEDPQAVSLSLEQMQNELAWRQGIVVFNGEPLAEAMIEISRYMPVHFELADEQVKQQRVAGFFKAGDIDGLLAALQNNFNIRYRKLDEYTIQLLSSN</sequence>
<dbReference type="Gene3D" id="2.60.120.1440">
    <property type="match status" value="1"/>
</dbReference>
<keyword evidence="5" id="KW-1185">Reference proteome</keyword>
<dbReference type="Proteomes" id="UP000070299">
    <property type="component" value="Unassembled WGS sequence"/>
</dbReference>
<evidence type="ECO:0000259" key="3">
    <source>
        <dbReference type="Pfam" id="PF16344"/>
    </source>
</evidence>
<gene>
    <name evidence="4" type="ORF">AX660_10615</name>
</gene>
<dbReference type="RefSeq" id="WP_068374804.1">
    <property type="nucleotide sequence ID" value="NZ_LSNE01000003.1"/>
</dbReference>
<dbReference type="PIRSF" id="PIRSF018266">
    <property type="entry name" value="FecR"/>
    <property type="match status" value="1"/>
</dbReference>
<dbReference type="InterPro" id="IPR012373">
    <property type="entry name" value="Ferrdict_sens_TM"/>
</dbReference>
<keyword evidence="1" id="KW-0472">Membrane</keyword>
<dbReference type="InterPro" id="IPR006860">
    <property type="entry name" value="FecR"/>
</dbReference>
<dbReference type="PANTHER" id="PTHR30273:SF2">
    <property type="entry name" value="PROTEIN FECR"/>
    <property type="match status" value="1"/>
</dbReference>
<evidence type="ECO:0000259" key="2">
    <source>
        <dbReference type="Pfam" id="PF04773"/>
    </source>
</evidence>
<keyword evidence="1" id="KW-1133">Transmembrane helix</keyword>
<organism evidence="4 5">
    <name type="scientific">Paraglaciecola hydrolytica</name>
    <dbReference type="NCBI Taxonomy" id="1799789"/>
    <lineage>
        <taxon>Bacteria</taxon>
        <taxon>Pseudomonadati</taxon>
        <taxon>Pseudomonadota</taxon>
        <taxon>Gammaproteobacteria</taxon>
        <taxon>Alteromonadales</taxon>
        <taxon>Alteromonadaceae</taxon>
        <taxon>Paraglaciecola</taxon>
    </lineage>
</organism>
<evidence type="ECO:0000313" key="4">
    <source>
        <dbReference type="EMBL" id="KXI30410.1"/>
    </source>
</evidence>
<keyword evidence="1 4" id="KW-0812">Transmembrane</keyword>
<dbReference type="AlphaFoldDB" id="A0A136A5L2"/>
<dbReference type="Pfam" id="PF04773">
    <property type="entry name" value="FecR"/>
    <property type="match status" value="1"/>
</dbReference>
<accession>A0A136A5L2</accession>